<dbReference type="PROSITE" id="PS50086">
    <property type="entry name" value="TBC_RABGAP"/>
    <property type="match status" value="1"/>
</dbReference>
<dbReference type="OrthoDB" id="17687at2759"/>
<feature type="compositionally biased region" description="Basic and acidic residues" evidence="2">
    <location>
        <begin position="778"/>
        <end position="787"/>
    </location>
</feature>
<dbReference type="Gramene" id="Pp3c11_21180V3.1">
    <property type="protein sequence ID" value="Pp3c11_21180V3.1"/>
    <property type="gene ID" value="Pp3c11_21180"/>
</dbReference>
<evidence type="ECO:0000256" key="2">
    <source>
        <dbReference type="SAM" id="MobiDB-lite"/>
    </source>
</evidence>
<dbReference type="FunCoup" id="A0A2K1JVJ8">
    <property type="interactions" value="3683"/>
</dbReference>
<sequence>MASPRNDVATFKEIRDIYGFAVRQQHLERYREYASIYKKEEVERSDRWEQFLCSLKKEEVENGEAEPSEGCVVNGLCRGAVGIDGNLDGNLRRFGSHRSSLAALEQELKNLRKRKASRLNTDGSIALDSEGNESGVNGNGKIVGAGGGPRVEEDEDSDDEFYDVERTEVVSDAGDQSTSDVLEPAPWVEELKVLVSGGVPVALRGELWQVFTGAKDRHVNGYYQELLAREVDHVSSCDGSVENNLVTEKPRAVEKWTAQIEKDLPRTFPGHPALDKEGLNALRRMLTAYARHNPSVGYCQAMNFVAALLLLLMPEENAFWTLTAIIDDYFEGYYSERMVEAQVDLLVFEQLVRERFPRLATHLESLGVQVAWVSGPWFLSIFVNVVPWETVLRVWDVLLYEGNRSMLFRTGLALIEIHAGALLQQRDTGDAVATLQSMGETTFDSSELVLLACLGFQEFNEKLLQELRTKHRPVVLAALDERSMELNLWRSANGIGSKLDKLRTSFDRAIIANSPGGTKAYLDLEDGNDTDNDGTDLQEQVTWLKTELCRALELAKASAQRADQLETALMEMVKGDNRRLLSAQVESLEAEVDQLKKGLAEKQEQEAAMVQVLLRMEQEQHVAEDARRFAEQEAETHRRTAEEAEKTAAEAVAALSAMEKRAIMAESMLEATVNFQTGGPQNFRRNSDDSASRGMYRSHSSPASKDSDSVWERRNSTGKMEGAEDTPNNTASKPGLFGRPFSLSWRDKSKLSVEVKANESDRMLDRVPFSAPSSLGTEHIHTKPNDS</sequence>
<dbReference type="InterPro" id="IPR000195">
    <property type="entry name" value="Rab-GAP-TBC_dom"/>
</dbReference>
<proteinExistence type="predicted"/>
<accession>A0A2K1JVJ8</accession>
<dbReference type="EnsemblPlants" id="Pp3c11_21180V3.1">
    <property type="protein sequence ID" value="Pp3c11_21180V3.1"/>
    <property type="gene ID" value="Pp3c11_21180"/>
</dbReference>
<dbReference type="RefSeq" id="XP_024389545.1">
    <property type="nucleotide sequence ID" value="XM_024533777.2"/>
</dbReference>
<evidence type="ECO:0000313" key="5">
    <source>
        <dbReference type="EnsemblPlants" id="Pp3c11_21180V3.1"/>
    </source>
</evidence>
<keyword evidence="1" id="KW-0175">Coiled coil</keyword>
<dbReference type="InterPro" id="IPR035969">
    <property type="entry name" value="Rab-GAP_TBC_sf"/>
</dbReference>
<feature type="domain" description="Rab-GAP TBC" evidence="3">
    <location>
        <begin position="198"/>
        <end position="402"/>
    </location>
</feature>
<dbReference type="STRING" id="3218.A0A2K1JVJ8"/>
<feature type="compositionally biased region" description="Basic and acidic residues" evidence="2">
    <location>
        <begin position="756"/>
        <end position="765"/>
    </location>
</feature>
<feature type="coiled-coil region" evidence="1">
    <location>
        <begin position="94"/>
        <end position="121"/>
    </location>
</feature>
<dbReference type="FunFam" id="1.10.8.270:FF:000018">
    <property type="entry name" value="Ypt/Rab-GAP domain of gyp1p superfamily protein"/>
    <property type="match status" value="1"/>
</dbReference>
<feature type="compositionally biased region" description="Gly residues" evidence="2">
    <location>
        <begin position="137"/>
        <end position="149"/>
    </location>
</feature>
<evidence type="ECO:0000259" key="3">
    <source>
        <dbReference type="PROSITE" id="PS50086"/>
    </source>
</evidence>
<dbReference type="PaxDb" id="3218-PP1S31_313V6.1"/>
<name>A0A2K1JVJ8_PHYPA</name>
<dbReference type="KEGG" id="ppp:112288970"/>
<dbReference type="EnsemblPlants" id="Pp3c11_21180V3.2">
    <property type="protein sequence ID" value="Pp3c11_21180V3.2"/>
    <property type="gene ID" value="Pp3c11_21180"/>
</dbReference>
<feature type="compositionally biased region" description="Basic and acidic residues" evidence="2">
    <location>
        <begin position="705"/>
        <end position="715"/>
    </location>
</feature>
<reference evidence="4 6" key="2">
    <citation type="journal article" date="2018" name="Plant J.">
        <title>The Physcomitrella patens chromosome-scale assembly reveals moss genome structure and evolution.</title>
        <authorList>
            <person name="Lang D."/>
            <person name="Ullrich K.K."/>
            <person name="Murat F."/>
            <person name="Fuchs J."/>
            <person name="Jenkins J."/>
            <person name="Haas F.B."/>
            <person name="Piednoel M."/>
            <person name="Gundlach H."/>
            <person name="Van Bel M."/>
            <person name="Meyberg R."/>
            <person name="Vives C."/>
            <person name="Morata J."/>
            <person name="Symeonidi A."/>
            <person name="Hiss M."/>
            <person name="Muchero W."/>
            <person name="Kamisugi Y."/>
            <person name="Saleh O."/>
            <person name="Blanc G."/>
            <person name="Decker E.L."/>
            <person name="van Gessel N."/>
            <person name="Grimwood J."/>
            <person name="Hayes R.D."/>
            <person name="Graham S.W."/>
            <person name="Gunter L.E."/>
            <person name="McDaniel S.F."/>
            <person name="Hoernstein S.N.W."/>
            <person name="Larsson A."/>
            <person name="Li F.W."/>
            <person name="Perroud P.F."/>
            <person name="Phillips J."/>
            <person name="Ranjan P."/>
            <person name="Rokshar D.S."/>
            <person name="Rothfels C.J."/>
            <person name="Schneider L."/>
            <person name="Shu S."/>
            <person name="Stevenson D.W."/>
            <person name="Thummler F."/>
            <person name="Tillich M."/>
            <person name="Villarreal Aguilar J.C."/>
            <person name="Widiez T."/>
            <person name="Wong G.K."/>
            <person name="Wymore A."/>
            <person name="Zhang Y."/>
            <person name="Zimmer A.D."/>
            <person name="Quatrano R.S."/>
            <person name="Mayer K.F.X."/>
            <person name="Goodstein D."/>
            <person name="Casacuberta J.M."/>
            <person name="Vandepoele K."/>
            <person name="Reski R."/>
            <person name="Cuming A.C."/>
            <person name="Tuskan G.A."/>
            <person name="Maumus F."/>
            <person name="Salse J."/>
            <person name="Schmutz J."/>
            <person name="Rensing S.A."/>
        </authorList>
    </citation>
    <scope>NUCLEOTIDE SEQUENCE [LARGE SCALE GENOMIC DNA]</scope>
    <source>
        <strain evidence="5 6">cv. Gransden 2004</strain>
    </source>
</reference>
<dbReference type="PANTHER" id="PTHR47219:SF20">
    <property type="entry name" value="TBC1 DOMAIN FAMILY MEMBER 2B"/>
    <property type="match status" value="1"/>
</dbReference>
<dbReference type="Gene3D" id="1.10.8.270">
    <property type="entry name" value="putative rabgap domain of human tbc1 domain family member 14 like domains"/>
    <property type="match status" value="1"/>
</dbReference>
<protein>
    <recommendedName>
        <fullName evidence="3">Rab-GAP TBC domain-containing protein</fullName>
    </recommendedName>
</protein>
<dbReference type="AlphaFoldDB" id="A0A2K1JVJ8"/>
<dbReference type="InterPro" id="IPR050302">
    <property type="entry name" value="Rab_GAP_TBC_domain"/>
</dbReference>
<dbReference type="PANTHER" id="PTHR47219">
    <property type="entry name" value="RAB GTPASE-ACTIVATING PROTEIN 1-LIKE"/>
    <property type="match status" value="1"/>
</dbReference>
<feature type="region of interest" description="Disordered" evidence="2">
    <location>
        <begin position="756"/>
        <end position="787"/>
    </location>
</feature>
<dbReference type="Gramene" id="Pp3c11_21180V3.2">
    <property type="protein sequence ID" value="Pp3c11_21180V3.2"/>
    <property type="gene ID" value="Pp3c11_21180"/>
</dbReference>
<evidence type="ECO:0000256" key="1">
    <source>
        <dbReference type="SAM" id="Coils"/>
    </source>
</evidence>
<gene>
    <name evidence="5" type="primary">LOC112288970</name>
    <name evidence="4" type="ORF">PHYPA_015321</name>
</gene>
<dbReference type="Proteomes" id="UP000006727">
    <property type="component" value="Chromosome 11"/>
</dbReference>
<organism evidence="4">
    <name type="scientific">Physcomitrium patens</name>
    <name type="common">Spreading-leaved earth moss</name>
    <name type="synonym">Physcomitrella patens</name>
    <dbReference type="NCBI Taxonomy" id="3218"/>
    <lineage>
        <taxon>Eukaryota</taxon>
        <taxon>Viridiplantae</taxon>
        <taxon>Streptophyta</taxon>
        <taxon>Embryophyta</taxon>
        <taxon>Bryophyta</taxon>
        <taxon>Bryophytina</taxon>
        <taxon>Bryopsida</taxon>
        <taxon>Funariidae</taxon>
        <taxon>Funariales</taxon>
        <taxon>Funariaceae</taxon>
        <taxon>Physcomitrium</taxon>
    </lineage>
</organism>
<dbReference type="Gene3D" id="1.10.472.80">
    <property type="entry name" value="Ypt/Rab-GAP domain of gyp1p, domain 3"/>
    <property type="match status" value="1"/>
</dbReference>
<feature type="region of interest" description="Disordered" evidence="2">
    <location>
        <begin position="627"/>
        <end position="647"/>
    </location>
</feature>
<reference evidence="5" key="3">
    <citation type="submission" date="2020-12" db="UniProtKB">
        <authorList>
            <consortium name="EnsemblPlants"/>
        </authorList>
    </citation>
    <scope>IDENTIFICATION</scope>
</reference>
<dbReference type="FunFam" id="1.10.472.80:FF:000013">
    <property type="entry name" value="TBC1 domain family member 8B"/>
    <property type="match status" value="1"/>
</dbReference>
<evidence type="ECO:0000313" key="6">
    <source>
        <dbReference type="Proteomes" id="UP000006727"/>
    </source>
</evidence>
<reference evidence="4 6" key="1">
    <citation type="journal article" date="2008" name="Science">
        <title>The Physcomitrella genome reveals evolutionary insights into the conquest of land by plants.</title>
        <authorList>
            <person name="Rensing S."/>
            <person name="Lang D."/>
            <person name="Zimmer A."/>
            <person name="Terry A."/>
            <person name="Salamov A."/>
            <person name="Shapiro H."/>
            <person name="Nishiyama T."/>
            <person name="Perroud P.-F."/>
            <person name="Lindquist E."/>
            <person name="Kamisugi Y."/>
            <person name="Tanahashi T."/>
            <person name="Sakakibara K."/>
            <person name="Fujita T."/>
            <person name="Oishi K."/>
            <person name="Shin-I T."/>
            <person name="Kuroki Y."/>
            <person name="Toyoda A."/>
            <person name="Suzuki Y."/>
            <person name="Hashimoto A."/>
            <person name="Yamaguchi K."/>
            <person name="Sugano A."/>
            <person name="Kohara Y."/>
            <person name="Fujiyama A."/>
            <person name="Anterola A."/>
            <person name="Aoki S."/>
            <person name="Ashton N."/>
            <person name="Barbazuk W.B."/>
            <person name="Barker E."/>
            <person name="Bennetzen J."/>
            <person name="Bezanilla M."/>
            <person name="Blankenship R."/>
            <person name="Cho S.H."/>
            <person name="Dutcher S."/>
            <person name="Estelle M."/>
            <person name="Fawcett J.A."/>
            <person name="Gundlach H."/>
            <person name="Hanada K."/>
            <person name="Heyl A."/>
            <person name="Hicks K.A."/>
            <person name="Hugh J."/>
            <person name="Lohr M."/>
            <person name="Mayer K."/>
            <person name="Melkozernov A."/>
            <person name="Murata T."/>
            <person name="Nelson D."/>
            <person name="Pils B."/>
            <person name="Prigge M."/>
            <person name="Reiss B."/>
            <person name="Renner T."/>
            <person name="Rombauts S."/>
            <person name="Rushton P."/>
            <person name="Sanderfoot A."/>
            <person name="Schween G."/>
            <person name="Shiu S.-H."/>
            <person name="Stueber K."/>
            <person name="Theodoulou F.L."/>
            <person name="Tu H."/>
            <person name="Van de Peer Y."/>
            <person name="Verrier P.J."/>
            <person name="Waters E."/>
            <person name="Wood A."/>
            <person name="Yang L."/>
            <person name="Cove D."/>
            <person name="Cuming A."/>
            <person name="Hasebe M."/>
            <person name="Lucas S."/>
            <person name="Mishler D.B."/>
            <person name="Reski R."/>
            <person name="Grigoriev I."/>
            <person name="Quatrano R.S."/>
            <person name="Boore J.L."/>
        </authorList>
    </citation>
    <scope>NUCLEOTIDE SEQUENCE [LARGE SCALE GENOMIC DNA]</scope>
    <source>
        <strain evidence="5 6">cv. Gransden 2004</strain>
    </source>
</reference>
<dbReference type="SMART" id="SM00164">
    <property type="entry name" value="TBC"/>
    <property type="match status" value="1"/>
</dbReference>
<dbReference type="Pfam" id="PF00566">
    <property type="entry name" value="RabGAP-TBC"/>
    <property type="match status" value="1"/>
</dbReference>
<keyword evidence="6" id="KW-1185">Reference proteome</keyword>
<dbReference type="SUPFAM" id="SSF47923">
    <property type="entry name" value="Ypt/Rab-GAP domain of gyp1p"/>
    <property type="match status" value="2"/>
</dbReference>
<evidence type="ECO:0000313" key="4">
    <source>
        <dbReference type="EMBL" id="PNR45550.1"/>
    </source>
</evidence>
<feature type="region of interest" description="Disordered" evidence="2">
    <location>
        <begin position="124"/>
        <end position="158"/>
    </location>
</feature>
<dbReference type="GO" id="GO:0005096">
    <property type="term" value="F:GTPase activator activity"/>
    <property type="evidence" value="ECO:0000318"/>
    <property type="project" value="GO_Central"/>
</dbReference>
<dbReference type="GeneID" id="112288970"/>
<feature type="region of interest" description="Disordered" evidence="2">
    <location>
        <begin position="676"/>
        <end position="742"/>
    </location>
</feature>
<dbReference type="EMBL" id="ABEU02000011">
    <property type="protein sequence ID" value="PNR45550.1"/>
    <property type="molecule type" value="Genomic_DNA"/>
</dbReference>